<proteinExistence type="predicted"/>
<accession>A0AA48L9S8</accession>
<dbReference type="AlphaFoldDB" id="A0AA48L9S8"/>
<feature type="region of interest" description="Disordered" evidence="1">
    <location>
        <begin position="1"/>
        <end position="125"/>
    </location>
</feature>
<feature type="region of interest" description="Disordered" evidence="1">
    <location>
        <begin position="228"/>
        <end position="253"/>
    </location>
</feature>
<feature type="compositionally biased region" description="Basic and acidic residues" evidence="1">
    <location>
        <begin position="236"/>
        <end position="245"/>
    </location>
</feature>
<evidence type="ECO:0000313" key="3">
    <source>
        <dbReference type="Proteomes" id="UP001233271"/>
    </source>
</evidence>
<dbReference type="RefSeq" id="XP_060459805.1">
    <property type="nucleotide sequence ID" value="XM_060603519.1"/>
</dbReference>
<keyword evidence="3" id="KW-1185">Reference proteome</keyword>
<dbReference type="GeneID" id="85498410"/>
<name>A0AA48L9S8_9TREE</name>
<gene>
    <name evidence="2" type="ORF">CcaverHIS019_0701120</name>
</gene>
<organism evidence="2 3">
    <name type="scientific">Cutaneotrichosporon cavernicola</name>
    <dbReference type="NCBI Taxonomy" id="279322"/>
    <lineage>
        <taxon>Eukaryota</taxon>
        <taxon>Fungi</taxon>
        <taxon>Dikarya</taxon>
        <taxon>Basidiomycota</taxon>
        <taxon>Agaricomycotina</taxon>
        <taxon>Tremellomycetes</taxon>
        <taxon>Trichosporonales</taxon>
        <taxon>Trichosporonaceae</taxon>
        <taxon>Cutaneotrichosporon</taxon>
    </lineage>
</organism>
<evidence type="ECO:0000313" key="2">
    <source>
        <dbReference type="EMBL" id="BEI94540.1"/>
    </source>
</evidence>
<sequence>MAAPDKTPLSNSSTGERGAQSIYPASPPAEPTEPVPARGRKSPSTQPKTAPSQDRASDSSARPPSLPPPLTPPPGSPRRTLSTLPTPPTTSAADDTQAAAILASLSKRRRHRPSLFRSHSSDSYDPDAEAVKIASEAEACQMSYRHIEIEVDGRVLHTEAELPPLPKVKVAHYAWEVMYENQRGITLFGKSWYSSNSLQPWDPTTFTLPLTVESDFILERPKATETPALQELDYGDDGRDDERPKTKTGQVKRKSIKTGYSLGTYQTPSPQWMWLTPWMANMRLDTDQQGWRYNLWFHTRQWVPHPGRLNWWGWVRRREWVRLRALLPPEVGPKEVDEEEVKEPGTLDEVLNSDHPVANIARNLASQALDREKLALWERWISEGSAAARHRIAELFEDQEKLVFIARAFLYPTARKAFYDSLVQRGIVEKKECMECAQDNTYVIE</sequence>
<dbReference type="Proteomes" id="UP001233271">
    <property type="component" value="Chromosome 7a"/>
</dbReference>
<dbReference type="KEGG" id="ccac:CcaHIS019_0701120"/>
<feature type="compositionally biased region" description="Polar residues" evidence="1">
    <location>
        <begin position="42"/>
        <end position="60"/>
    </location>
</feature>
<dbReference type="EMBL" id="AP028218">
    <property type="protein sequence ID" value="BEI94540.1"/>
    <property type="molecule type" value="Genomic_DNA"/>
</dbReference>
<protein>
    <recommendedName>
        <fullName evidence="4">Peroxin domain-containing protein</fullName>
    </recommendedName>
</protein>
<feature type="compositionally biased region" description="Pro residues" evidence="1">
    <location>
        <begin position="25"/>
        <end position="34"/>
    </location>
</feature>
<evidence type="ECO:0000256" key="1">
    <source>
        <dbReference type="SAM" id="MobiDB-lite"/>
    </source>
</evidence>
<reference evidence="2" key="1">
    <citation type="journal article" date="2023" name="BMC Genomics">
        <title>Chromosome-level genome assemblies of Cutaneotrichosporon spp. (Trichosporonales, Basidiomycota) reveal imbalanced evolution between nucleotide sequences and chromosome synteny.</title>
        <authorList>
            <person name="Kobayashi Y."/>
            <person name="Kayamori A."/>
            <person name="Aoki K."/>
            <person name="Shiwa Y."/>
            <person name="Matsutani M."/>
            <person name="Fujita N."/>
            <person name="Sugita T."/>
            <person name="Iwasaki W."/>
            <person name="Tanaka N."/>
            <person name="Takashima M."/>
        </authorList>
    </citation>
    <scope>NUCLEOTIDE SEQUENCE</scope>
    <source>
        <strain evidence="2">HIS019</strain>
    </source>
</reference>
<feature type="compositionally biased region" description="Low complexity" evidence="1">
    <location>
        <begin position="77"/>
        <end position="104"/>
    </location>
</feature>
<feature type="compositionally biased region" description="Pro residues" evidence="1">
    <location>
        <begin position="64"/>
        <end position="76"/>
    </location>
</feature>
<evidence type="ECO:0008006" key="4">
    <source>
        <dbReference type="Google" id="ProtNLM"/>
    </source>
</evidence>